<dbReference type="GO" id="GO:0005524">
    <property type="term" value="F:ATP binding"/>
    <property type="evidence" value="ECO:0007669"/>
    <property type="project" value="UniProtKB-KW"/>
</dbReference>
<evidence type="ECO:0000256" key="7">
    <source>
        <dbReference type="ARBA" id="ARBA00022840"/>
    </source>
</evidence>
<evidence type="ECO:0000256" key="6">
    <source>
        <dbReference type="ARBA" id="ARBA00022741"/>
    </source>
</evidence>
<dbReference type="EMBL" id="JACIEC010000004">
    <property type="protein sequence ID" value="MBB4144849.1"/>
    <property type="molecule type" value="Genomic_DNA"/>
</dbReference>
<dbReference type="InterPro" id="IPR017871">
    <property type="entry name" value="ABC_transporter-like_CS"/>
</dbReference>
<dbReference type="GO" id="GO:0016887">
    <property type="term" value="F:ATP hydrolysis activity"/>
    <property type="evidence" value="ECO:0007669"/>
    <property type="project" value="InterPro"/>
</dbReference>
<keyword evidence="14" id="KW-1185">Reference proteome</keyword>
<keyword evidence="7 13" id="KW-0067">ATP-binding</keyword>
<comment type="caution">
    <text evidence="13">The sequence shown here is derived from an EMBL/GenBank/DDBJ whole genome shotgun (WGS) entry which is preliminary data.</text>
</comment>
<dbReference type="SUPFAM" id="SSF50331">
    <property type="entry name" value="MOP-like"/>
    <property type="match status" value="1"/>
</dbReference>
<dbReference type="InterPro" id="IPR004606">
    <property type="entry name" value="Mop_domain"/>
</dbReference>
<dbReference type="RefSeq" id="WP_165133910.1">
    <property type="nucleotide sequence ID" value="NZ_CP049250.1"/>
</dbReference>
<evidence type="ECO:0000256" key="4">
    <source>
        <dbReference type="ARBA" id="ARBA00022505"/>
    </source>
</evidence>
<accession>A0A7W6LI80</accession>
<dbReference type="AlphaFoldDB" id="A0A7W6LI80"/>
<dbReference type="GO" id="GO:0016020">
    <property type="term" value="C:membrane"/>
    <property type="evidence" value="ECO:0007669"/>
    <property type="project" value="InterPro"/>
</dbReference>
<keyword evidence="6" id="KW-0547">Nucleotide-binding</keyword>
<feature type="domain" description="ABC transporter" evidence="11">
    <location>
        <begin position="2"/>
        <end position="233"/>
    </location>
</feature>
<dbReference type="PANTHER" id="PTHR43514:SF4">
    <property type="entry name" value="ABC TRANSPORTER I FAMILY MEMBER 10"/>
    <property type="match status" value="1"/>
</dbReference>
<keyword evidence="2" id="KW-0813">Transport</keyword>
<dbReference type="Gene3D" id="3.40.50.300">
    <property type="entry name" value="P-loop containing nucleotide triphosphate hydrolases"/>
    <property type="match status" value="1"/>
</dbReference>
<dbReference type="InterPro" id="IPR005116">
    <property type="entry name" value="Transp-assoc_OB_typ1"/>
</dbReference>
<comment type="similarity">
    <text evidence="1">Belongs to the ABC transporter superfamily.</text>
</comment>
<sequence>MTFAVEIRHSQGDFRIEADFASEGGVTALFGRSGSGKTSVLRIVGGLVRPDHGRILVGDQVLLDTSKGICLPPHRRGLGYVFQEPRLFPHLSVRQNLNYGQWFARSRSSFADPDRIIGMLGLEALLPRRPGSLSGGEKQRVAIGRALLASPRILLMDEPLSALDEARKAEILPYIERLRDDLNLPILYVSHSVGEVARLADRVVAMADGRVTGIGNASEILGIQTIATGRESGSVLEGLVRLQDEDPDLAAIALRGCRLLVPRGDLHEGQKLRVHIPAREVLLATSKPQGISALNVLKGEIRAMTGSDGGAVDIALLCGEEVLRARITGLSAKRMDLMVGQSIHAIIKTVALDPPGRAR</sequence>
<reference evidence="13 14" key="1">
    <citation type="submission" date="2020-08" db="EMBL/GenBank/DDBJ databases">
        <title>Genomic Encyclopedia of Type Strains, Phase IV (KMG-IV): sequencing the most valuable type-strain genomes for metagenomic binning, comparative biology and taxonomic classification.</title>
        <authorList>
            <person name="Goeker M."/>
        </authorList>
    </citation>
    <scope>NUCLEOTIDE SEQUENCE [LARGE SCALE GENOMIC DNA]</scope>
    <source>
        <strain evidence="13 14">DSM 29514</strain>
    </source>
</reference>
<dbReference type="InterPro" id="IPR050334">
    <property type="entry name" value="Molybdenum_import_ModC"/>
</dbReference>
<evidence type="ECO:0000256" key="5">
    <source>
        <dbReference type="ARBA" id="ARBA00022519"/>
    </source>
</evidence>
<dbReference type="PANTHER" id="PTHR43514">
    <property type="entry name" value="ABC TRANSPORTER I FAMILY MEMBER 10"/>
    <property type="match status" value="1"/>
</dbReference>
<dbReference type="SUPFAM" id="SSF52540">
    <property type="entry name" value="P-loop containing nucleoside triphosphate hydrolases"/>
    <property type="match status" value="1"/>
</dbReference>
<evidence type="ECO:0000259" key="12">
    <source>
        <dbReference type="PROSITE" id="PS51866"/>
    </source>
</evidence>
<evidence type="ECO:0000256" key="8">
    <source>
        <dbReference type="ARBA" id="ARBA00022967"/>
    </source>
</evidence>
<protein>
    <submittedName>
        <fullName evidence="13">Molybdate transport system ATP-binding protein</fullName>
    </submittedName>
</protein>
<dbReference type="InterPro" id="IPR003593">
    <property type="entry name" value="AAA+_ATPase"/>
</dbReference>
<keyword evidence="5" id="KW-0997">Cell inner membrane</keyword>
<evidence type="ECO:0000313" key="13">
    <source>
        <dbReference type="EMBL" id="MBB4144849.1"/>
    </source>
</evidence>
<evidence type="ECO:0000256" key="9">
    <source>
        <dbReference type="ARBA" id="ARBA00023136"/>
    </source>
</evidence>
<dbReference type="PROSITE" id="PS00211">
    <property type="entry name" value="ABC_TRANSPORTER_1"/>
    <property type="match status" value="1"/>
</dbReference>
<dbReference type="GO" id="GO:0140359">
    <property type="term" value="F:ABC-type transporter activity"/>
    <property type="evidence" value="ECO:0007669"/>
    <property type="project" value="InterPro"/>
</dbReference>
<evidence type="ECO:0000259" key="11">
    <source>
        <dbReference type="PROSITE" id="PS50893"/>
    </source>
</evidence>
<dbReference type="Pfam" id="PF03459">
    <property type="entry name" value="TOBE"/>
    <property type="match status" value="1"/>
</dbReference>
<evidence type="ECO:0000256" key="3">
    <source>
        <dbReference type="ARBA" id="ARBA00022475"/>
    </source>
</evidence>
<dbReference type="InterPro" id="IPR011868">
    <property type="entry name" value="ModC_ABC_ATP-bd"/>
</dbReference>
<dbReference type="Gene3D" id="2.40.50.100">
    <property type="match status" value="1"/>
</dbReference>
<gene>
    <name evidence="13" type="ORF">GGQ72_003406</name>
</gene>
<evidence type="ECO:0000313" key="14">
    <source>
        <dbReference type="Proteomes" id="UP000519897"/>
    </source>
</evidence>
<dbReference type="PROSITE" id="PS50893">
    <property type="entry name" value="ABC_TRANSPORTER_2"/>
    <property type="match status" value="1"/>
</dbReference>
<keyword evidence="9" id="KW-0472">Membrane</keyword>
<name>A0A7W6LI80_9HYPH</name>
<dbReference type="InterPro" id="IPR027417">
    <property type="entry name" value="P-loop_NTPase"/>
</dbReference>
<keyword evidence="3" id="KW-1003">Cell membrane</keyword>
<dbReference type="InterPro" id="IPR003439">
    <property type="entry name" value="ABC_transporter-like_ATP-bd"/>
</dbReference>
<dbReference type="PROSITE" id="PS51866">
    <property type="entry name" value="MOP"/>
    <property type="match status" value="1"/>
</dbReference>
<dbReference type="NCBIfam" id="TIGR02142">
    <property type="entry name" value="modC_ABC"/>
    <property type="match status" value="1"/>
</dbReference>
<organism evidence="13 14">
    <name type="scientific">Rhizobium rhizoryzae</name>
    <dbReference type="NCBI Taxonomy" id="451876"/>
    <lineage>
        <taxon>Bacteria</taxon>
        <taxon>Pseudomonadati</taxon>
        <taxon>Pseudomonadota</taxon>
        <taxon>Alphaproteobacteria</taxon>
        <taxon>Hyphomicrobiales</taxon>
        <taxon>Rhizobiaceae</taxon>
        <taxon>Rhizobium/Agrobacterium group</taxon>
        <taxon>Rhizobium</taxon>
    </lineage>
</organism>
<keyword evidence="4 10" id="KW-0500">Molybdenum</keyword>
<dbReference type="GO" id="GO:0015098">
    <property type="term" value="F:molybdate ion transmembrane transporter activity"/>
    <property type="evidence" value="ECO:0007669"/>
    <property type="project" value="InterPro"/>
</dbReference>
<proteinExistence type="inferred from homology"/>
<dbReference type="InterPro" id="IPR008995">
    <property type="entry name" value="Mo/tungstate-bd_C_term_dom"/>
</dbReference>
<keyword evidence="8" id="KW-1278">Translocase</keyword>
<dbReference type="SMART" id="SM00382">
    <property type="entry name" value="AAA"/>
    <property type="match status" value="1"/>
</dbReference>
<feature type="domain" description="Mop" evidence="12">
    <location>
        <begin position="290"/>
        <end position="356"/>
    </location>
</feature>
<evidence type="ECO:0000256" key="1">
    <source>
        <dbReference type="ARBA" id="ARBA00005417"/>
    </source>
</evidence>
<evidence type="ECO:0000256" key="10">
    <source>
        <dbReference type="PROSITE-ProRule" id="PRU01213"/>
    </source>
</evidence>
<evidence type="ECO:0000256" key="2">
    <source>
        <dbReference type="ARBA" id="ARBA00022448"/>
    </source>
</evidence>
<dbReference type="Pfam" id="PF00005">
    <property type="entry name" value="ABC_tran"/>
    <property type="match status" value="1"/>
</dbReference>
<dbReference type="Proteomes" id="UP000519897">
    <property type="component" value="Unassembled WGS sequence"/>
</dbReference>